<evidence type="ECO:0000256" key="4">
    <source>
        <dbReference type="SAM" id="SignalP"/>
    </source>
</evidence>
<organism evidence="5 6">
    <name type="scientific">Bos mutus</name>
    <name type="common">wild yak</name>
    <dbReference type="NCBI Taxonomy" id="72004"/>
    <lineage>
        <taxon>Eukaryota</taxon>
        <taxon>Metazoa</taxon>
        <taxon>Chordata</taxon>
        <taxon>Craniata</taxon>
        <taxon>Vertebrata</taxon>
        <taxon>Euteleostomi</taxon>
        <taxon>Mammalia</taxon>
        <taxon>Eutheria</taxon>
        <taxon>Laurasiatheria</taxon>
        <taxon>Artiodactyla</taxon>
        <taxon>Ruminantia</taxon>
        <taxon>Pecora</taxon>
        <taxon>Bovidae</taxon>
        <taxon>Bovinae</taxon>
        <taxon>Bos</taxon>
    </lineage>
</organism>
<dbReference type="Gene3D" id="3.40.30.10">
    <property type="entry name" value="Glutaredoxin"/>
    <property type="match status" value="1"/>
</dbReference>
<dbReference type="SUPFAM" id="SSF52833">
    <property type="entry name" value="Thioredoxin-like"/>
    <property type="match status" value="1"/>
</dbReference>
<accession>A0A6B0SE55</accession>
<dbReference type="AlphaFoldDB" id="A0A6B0SE55"/>
<dbReference type="PROSITE" id="PS51355">
    <property type="entry name" value="GLUTATHIONE_PEROXID_3"/>
    <property type="match status" value="1"/>
</dbReference>
<evidence type="ECO:0000256" key="3">
    <source>
        <dbReference type="ARBA" id="ARBA00023002"/>
    </source>
</evidence>
<dbReference type="InterPro" id="IPR036249">
    <property type="entry name" value="Thioredoxin-like_sf"/>
</dbReference>
<protein>
    <submittedName>
        <fullName evidence="5">Uncharacterized protein</fullName>
    </submittedName>
</protein>
<sequence>MVVALAAWLLLASMTGVQQQQDFNNLKAVNIQGKLVLLKNVASRSPTAARLRALPRRTYSVTFPMFSKITVASTGVHPAFKYLTETSGKEPSWNF</sequence>
<comment type="similarity">
    <text evidence="1">Belongs to the glutathione peroxidase family.</text>
</comment>
<reference evidence="5" key="1">
    <citation type="submission" date="2019-10" db="EMBL/GenBank/DDBJ databases">
        <title>The sequence and de novo assembly of the wild yak genome.</title>
        <authorList>
            <person name="Liu Y."/>
        </authorList>
    </citation>
    <scope>NUCLEOTIDE SEQUENCE [LARGE SCALE GENOMIC DNA]</scope>
    <source>
        <strain evidence="5">WY2019</strain>
    </source>
</reference>
<evidence type="ECO:0000256" key="1">
    <source>
        <dbReference type="ARBA" id="ARBA00006926"/>
    </source>
</evidence>
<keyword evidence="2" id="KW-0575">Peroxidase</keyword>
<evidence type="ECO:0000256" key="2">
    <source>
        <dbReference type="ARBA" id="ARBA00022559"/>
    </source>
</evidence>
<feature type="signal peptide" evidence="4">
    <location>
        <begin position="1"/>
        <end position="19"/>
    </location>
</feature>
<dbReference type="InterPro" id="IPR000889">
    <property type="entry name" value="Glutathione_peroxidase"/>
</dbReference>
<evidence type="ECO:0000313" key="6">
    <source>
        <dbReference type="Proteomes" id="UP000322234"/>
    </source>
</evidence>
<dbReference type="GO" id="GO:0006979">
    <property type="term" value="P:response to oxidative stress"/>
    <property type="evidence" value="ECO:0007669"/>
    <property type="project" value="InterPro"/>
</dbReference>
<dbReference type="GO" id="GO:0004601">
    <property type="term" value="F:peroxidase activity"/>
    <property type="evidence" value="ECO:0007669"/>
    <property type="project" value="UniProtKB-KW"/>
</dbReference>
<proteinExistence type="inferred from homology"/>
<name>A0A6B0SE55_9CETA</name>
<dbReference type="EMBL" id="VBQZ03000320">
    <property type="protein sequence ID" value="MXQ98957.1"/>
    <property type="molecule type" value="Genomic_DNA"/>
</dbReference>
<feature type="chain" id="PRO_5025423704" evidence="4">
    <location>
        <begin position="20"/>
        <end position="95"/>
    </location>
</feature>
<keyword evidence="4" id="KW-0732">Signal</keyword>
<keyword evidence="3" id="KW-0560">Oxidoreductase</keyword>
<dbReference type="Proteomes" id="UP000322234">
    <property type="component" value="Unassembled WGS sequence"/>
</dbReference>
<comment type="caution">
    <text evidence="5">The sequence shown here is derived from an EMBL/GenBank/DDBJ whole genome shotgun (WGS) entry which is preliminary data.</text>
</comment>
<evidence type="ECO:0000313" key="5">
    <source>
        <dbReference type="EMBL" id="MXQ98957.1"/>
    </source>
</evidence>
<gene>
    <name evidence="5" type="ORF">E5288_WYG010334</name>
</gene>
<keyword evidence="6" id="KW-1185">Reference proteome</keyword>